<gene>
    <name evidence="5" type="ORF">niasHT_003860</name>
</gene>
<dbReference type="EMBL" id="JBICBT010000258">
    <property type="protein sequence ID" value="KAL3119077.1"/>
    <property type="molecule type" value="Genomic_DNA"/>
</dbReference>
<evidence type="ECO:0000256" key="2">
    <source>
        <dbReference type="RuleBase" id="RU367034"/>
    </source>
</evidence>
<dbReference type="InterPro" id="IPR028288">
    <property type="entry name" value="SCAR/WAVE_fam"/>
</dbReference>
<feature type="compositionally biased region" description="Pro residues" evidence="3">
    <location>
        <begin position="496"/>
        <end position="509"/>
    </location>
</feature>
<comment type="subunit">
    <text evidence="2">Binds actin and the Arp2/3 complex.</text>
</comment>
<keyword evidence="2" id="KW-0009">Actin-binding</keyword>
<evidence type="ECO:0000313" key="5">
    <source>
        <dbReference type="EMBL" id="KAL3119077.1"/>
    </source>
</evidence>
<reference evidence="5 6" key="1">
    <citation type="submission" date="2024-10" db="EMBL/GenBank/DDBJ databases">
        <authorList>
            <person name="Kim D."/>
        </authorList>
    </citation>
    <scope>NUCLEOTIDE SEQUENCE [LARGE SCALE GENOMIC DNA]</scope>
    <source>
        <strain evidence="5">BH-2024</strain>
    </source>
</reference>
<keyword evidence="2" id="KW-0206">Cytoskeleton</keyword>
<comment type="function">
    <text evidence="2">Downstream effector molecule involved in the transmission of signals from tyrosine kinase receptors and small GTPases to the actin cytoskeleton. Promotes formation of actin filaments. Part of the WAVE complex that regulates lamellipodia formation. The WAVE complex regulates actin filament reorganization via its interaction with the Arp2/3 complex.</text>
</comment>
<dbReference type="PANTHER" id="PTHR12902">
    <property type="entry name" value="WASP-1"/>
    <property type="match status" value="1"/>
</dbReference>
<sequence>MKCRAVIVERAIVKMSELSFVGCVSPVNVCLHRLPASVQQDELQCVANGALANLIRQMSSLSRYAEQIFSEIHREMLKIDHRSSTLFLRVERLSQKLSNSQDINNLSRVVDQVGLEEASMRKAFKSCNIIDQHSLDRQTLPQSLLEQYQNCDPPPQLNQLNPYREDEKEALCYYTDPSYFFELWRNKTLKECDGGLAEKKRAGRSSTSPSRQRRRQQQQQHNFPQHNDLSAHHVSSRSTDYSRFEPQIGHQNSKSQQHKLRHGFGPGHFSVSSVAADVLHFPAEYQTPQSLMMGNRITHNQHPPPGMSMVTTNEGNVTQQHHKQIKPNEHSPFNLSSNHSSGNSNQHFRVKERSIDGKADAMTTTQTDNTSKNDAVHAVALRMDVMFLDDEDDELPPPPQNLLSSTVNTRNFPRIAPSVSSSSPVGSTNSSLAAPTNELLKSKFEFIPTNGSTETLELGTTRHIKSEQQPSAIAVEQRPNQLHSIQQIPPSVCNAPAPPPPPPPPPPPNFSLKIANEGTRTFGGQNENEQPKDLQRKSSNTSGAQDNRSLLLMQIQEGVKLRKVRQQEELEEKRAVATSNDVAAILRKRMEHCLGDSDSSSEGSPSPEDNEWDD</sequence>
<keyword evidence="2" id="KW-0963">Cytoplasm</keyword>
<comment type="caution">
    <text evidence="5">The sequence shown here is derived from an EMBL/GenBank/DDBJ whole genome shotgun (WGS) entry which is preliminary data.</text>
</comment>
<evidence type="ECO:0000313" key="6">
    <source>
        <dbReference type="Proteomes" id="UP001620626"/>
    </source>
</evidence>
<evidence type="ECO:0000256" key="3">
    <source>
        <dbReference type="SAM" id="MobiDB-lite"/>
    </source>
</evidence>
<accession>A0ABD2LUZ9</accession>
<feature type="compositionally biased region" description="Low complexity" evidence="3">
    <location>
        <begin position="596"/>
        <end position="607"/>
    </location>
</feature>
<feature type="compositionally biased region" description="Polar residues" evidence="3">
    <location>
        <begin position="518"/>
        <end position="528"/>
    </location>
</feature>
<protein>
    <recommendedName>
        <fullName evidence="2">Wiskott-Aldrich syndrome protein family member</fullName>
        <shortName evidence="2">WASP family protein member</shortName>
    </recommendedName>
</protein>
<dbReference type="InterPro" id="IPR003124">
    <property type="entry name" value="WH2_dom"/>
</dbReference>
<dbReference type="Proteomes" id="UP001620626">
    <property type="component" value="Unassembled WGS sequence"/>
</dbReference>
<dbReference type="PROSITE" id="PS51082">
    <property type="entry name" value="WH2"/>
    <property type="match status" value="1"/>
</dbReference>
<dbReference type="SMART" id="SM00246">
    <property type="entry name" value="WH2"/>
    <property type="match status" value="1"/>
</dbReference>
<dbReference type="SUPFAM" id="SSF101447">
    <property type="entry name" value="Formin homology 2 domain (FH2 domain)"/>
    <property type="match status" value="1"/>
</dbReference>
<dbReference type="AlphaFoldDB" id="A0ABD2LUZ9"/>
<comment type="similarity">
    <text evidence="1 2">Belongs to the SCAR/WAVE family.</text>
</comment>
<dbReference type="Gene3D" id="1.20.5.340">
    <property type="match status" value="1"/>
</dbReference>
<proteinExistence type="inferred from homology"/>
<evidence type="ECO:0000259" key="4">
    <source>
        <dbReference type="PROSITE" id="PS51082"/>
    </source>
</evidence>
<dbReference type="GO" id="GO:0030036">
    <property type="term" value="P:actin cytoskeleton organization"/>
    <property type="evidence" value="ECO:0007669"/>
    <property type="project" value="UniProtKB-UniRule"/>
</dbReference>
<feature type="region of interest" description="Disordered" evidence="3">
    <location>
        <begin position="593"/>
        <end position="614"/>
    </location>
</feature>
<comment type="subcellular location">
    <subcellularLocation>
        <location evidence="2">Cytoplasm</location>
        <location evidence="2">Cytoskeleton</location>
    </subcellularLocation>
</comment>
<feature type="compositionally biased region" description="Polar residues" evidence="3">
    <location>
        <begin position="537"/>
        <end position="548"/>
    </location>
</feature>
<evidence type="ECO:0000256" key="1">
    <source>
        <dbReference type="ARBA" id="ARBA00006993"/>
    </source>
</evidence>
<organism evidence="5 6">
    <name type="scientific">Heterodera trifolii</name>
    <dbReference type="NCBI Taxonomy" id="157864"/>
    <lineage>
        <taxon>Eukaryota</taxon>
        <taxon>Metazoa</taxon>
        <taxon>Ecdysozoa</taxon>
        <taxon>Nematoda</taxon>
        <taxon>Chromadorea</taxon>
        <taxon>Rhabditida</taxon>
        <taxon>Tylenchina</taxon>
        <taxon>Tylenchomorpha</taxon>
        <taxon>Tylenchoidea</taxon>
        <taxon>Heteroderidae</taxon>
        <taxon>Heteroderinae</taxon>
        <taxon>Heterodera</taxon>
    </lineage>
</organism>
<name>A0ABD2LUZ9_9BILA</name>
<feature type="region of interest" description="Disordered" evidence="3">
    <location>
        <begin position="489"/>
        <end position="550"/>
    </location>
</feature>
<dbReference type="PANTHER" id="PTHR12902:SF1">
    <property type="entry name" value="WISKOTT-ALDRICH SYNDROME PROTEIN FAMILY MEMBER"/>
    <property type="match status" value="1"/>
</dbReference>
<feature type="domain" description="WH2" evidence="4">
    <location>
        <begin position="547"/>
        <end position="564"/>
    </location>
</feature>
<dbReference type="GO" id="GO:0003779">
    <property type="term" value="F:actin binding"/>
    <property type="evidence" value="ECO:0007669"/>
    <property type="project" value="UniProtKB-UniRule"/>
</dbReference>
<keyword evidence="6" id="KW-1185">Reference proteome</keyword>
<feature type="region of interest" description="Disordered" evidence="3">
    <location>
        <begin position="197"/>
        <end position="242"/>
    </location>
</feature>
<dbReference type="Gene3D" id="6.10.280.150">
    <property type="match status" value="2"/>
</dbReference>
<dbReference type="GO" id="GO:0005856">
    <property type="term" value="C:cytoskeleton"/>
    <property type="evidence" value="ECO:0007669"/>
    <property type="project" value="UniProtKB-SubCell"/>
</dbReference>